<keyword evidence="1" id="KW-1133">Transmembrane helix</keyword>
<keyword evidence="1" id="KW-0812">Transmembrane</keyword>
<evidence type="ECO:0000313" key="3">
    <source>
        <dbReference type="EMBL" id="MDQ1109384.1"/>
    </source>
</evidence>
<comment type="caution">
    <text evidence="3">The sequence shown here is derived from an EMBL/GenBank/DDBJ whole genome shotgun (WGS) entry which is preliminary data.</text>
</comment>
<keyword evidence="1" id="KW-0472">Membrane</keyword>
<dbReference type="Proteomes" id="UP001226084">
    <property type="component" value="Unassembled WGS sequence"/>
</dbReference>
<dbReference type="InterPro" id="IPR027783">
    <property type="entry name" value="Bacterial_PH-related"/>
</dbReference>
<gene>
    <name evidence="3" type="ORF">QE424_002543</name>
</gene>
<reference evidence="3" key="1">
    <citation type="submission" date="2023-07" db="EMBL/GenBank/DDBJ databases">
        <title>Functional and genomic diversity of the sorghum phyllosphere microbiome.</title>
        <authorList>
            <person name="Shade A."/>
        </authorList>
    </citation>
    <scope>NUCLEOTIDE SEQUENCE</scope>
    <source>
        <strain evidence="3">SORGH_AS_0457</strain>
    </source>
</reference>
<sequence>MAARTTAVPATEFAVAPAPLWRLLWLWLPLLGVAVLLVTTHLQEQRTPMDMAITLPFLLVLGGVLSWAFLRRRITLEHGELRVTSTFYRRRTSVSSMLLEQARIVDLAEHSQFKPGMKINGFGMPGFQSGHYRMGRHKAFCLVTDPSRVLYLPLRDDRVLLLSPEHPRALLDALNAQAAR</sequence>
<organism evidence="3 4">
    <name type="scientific">Stenotrophomonas rhizophila</name>
    <dbReference type="NCBI Taxonomy" id="216778"/>
    <lineage>
        <taxon>Bacteria</taxon>
        <taxon>Pseudomonadati</taxon>
        <taxon>Pseudomonadota</taxon>
        <taxon>Gammaproteobacteria</taxon>
        <taxon>Lysobacterales</taxon>
        <taxon>Lysobacteraceae</taxon>
        <taxon>Stenotrophomonas</taxon>
    </lineage>
</organism>
<feature type="transmembrane region" description="Helical" evidence="1">
    <location>
        <begin position="20"/>
        <end position="39"/>
    </location>
</feature>
<dbReference type="EMBL" id="JAUTAS010000001">
    <property type="protein sequence ID" value="MDQ1109384.1"/>
    <property type="molecule type" value="Genomic_DNA"/>
</dbReference>
<dbReference type="Pfam" id="PF10882">
    <property type="entry name" value="bPH_5"/>
    <property type="match status" value="1"/>
</dbReference>
<accession>A0AAP5E9X4</accession>
<feature type="domain" description="Bacterial Pleckstrin homology" evidence="2">
    <location>
        <begin position="73"/>
        <end position="176"/>
    </location>
</feature>
<evidence type="ECO:0000259" key="2">
    <source>
        <dbReference type="Pfam" id="PF10882"/>
    </source>
</evidence>
<dbReference type="AlphaFoldDB" id="A0AAP5E9X4"/>
<evidence type="ECO:0000313" key="4">
    <source>
        <dbReference type="Proteomes" id="UP001226084"/>
    </source>
</evidence>
<protein>
    <recommendedName>
        <fullName evidence="2">Bacterial Pleckstrin homology domain-containing protein</fullName>
    </recommendedName>
</protein>
<feature type="transmembrane region" description="Helical" evidence="1">
    <location>
        <begin position="51"/>
        <end position="70"/>
    </location>
</feature>
<evidence type="ECO:0000256" key="1">
    <source>
        <dbReference type="SAM" id="Phobius"/>
    </source>
</evidence>
<name>A0AAP5E9X4_9GAMM</name>
<proteinExistence type="predicted"/>